<protein>
    <submittedName>
        <fullName evidence="1">Uncharacterized protein</fullName>
    </submittedName>
</protein>
<gene>
    <name evidence="1" type="ORF">LCGC14_0861600</name>
</gene>
<organism evidence="1">
    <name type="scientific">marine sediment metagenome</name>
    <dbReference type="NCBI Taxonomy" id="412755"/>
    <lineage>
        <taxon>unclassified sequences</taxon>
        <taxon>metagenomes</taxon>
        <taxon>ecological metagenomes</taxon>
    </lineage>
</organism>
<reference evidence="1" key="1">
    <citation type="journal article" date="2015" name="Nature">
        <title>Complex archaea that bridge the gap between prokaryotes and eukaryotes.</title>
        <authorList>
            <person name="Spang A."/>
            <person name="Saw J.H."/>
            <person name="Jorgensen S.L."/>
            <person name="Zaremba-Niedzwiedzka K."/>
            <person name="Martijn J."/>
            <person name="Lind A.E."/>
            <person name="van Eijk R."/>
            <person name="Schleper C."/>
            <person name="Guy L."/>
            <person name="Ettema T.J."/>
        </authorList>
    </citation>
    <scope>NUCLEOTIDE SEQUENCE</scope>
</reference>
<evidence type="ECO:0000313" key="1">
    <source>
        <dbReference type="EMBL" id="KKN27736.1"/>
    </source>
</evidence>
<dbReference type="AlphaFoldDB" id="A0A0F9RRX3"/>
<name>A0A0F9RRX3_9ZZZZ</name>
<accession>A0A0F9RRX3</accession>
<sequence length="81" mass="9447">MDKDRPRNVMRNPYRDLGRGEKTRAIVSYSQLTDSLKDRIIATDPTERELLEMIVVQSKILVLHLMAMSDESITEDDIEWP</sequence>
<proteinExistence type="predicted"/>
<comment type="caution">
    <text evidence="1">The sequence shown here is derived from an EMBL/GenBank/DDBJ whole genome shotgun (WGS) entry which is preliminary data.</text>
</comment>
<dbReference type="EMBL" id="LAZR01002616">
    <property type="protein sequence ID" value="KKN27736.1"/>
    <property type="molecule type" value="Genomic_DNA"/>
</dbReference>